<organism evidence="2 3">
    <name type="scientific">Setaria italica</name>
    <name type="common">Foxtail millet</name>
    <name type="synonym">Panicum italicum</name>
    <dbReference type="NCBI Taxonomy" id="4555"/>
    <lineage>
        <taxon>Eukaryota</taxon>
        <taxon>Viridiplantae</taxon>
        <taxon>Streptophyta</taxon>
        <taxon>Embryophyta</taxon>
        <taxon>Tracheophyta</taxon>
        <taxon>Spermatophyta</taxon>
        <taxon>Magnoliopsida</taxon>
        <taxon>Liliopsida</taxon>
        <taxon>Poales</taxon>
        <taxon>Poaceae</taxon>
        <taxon>PACMAD clade</taxon>
        <taxon>Panicoideae</taxon>
        <taxon>Panicodae</taxon>
        <taxon>Paniceae</taxon>
        <taxon>Cenchrinae</taxon>
        <taxon>Setaria</taxon>
    </lineage>
</organism>
<dbReference type="HOGENOM" id="CLU_2836067_0_0_1"/>
<sequence>MYPSYRGNSKEAVARRWVGRCGNGSRASSRKGCSTGGGAAAGAGRDGGGGGGARGDGAPRRKRWGG</sequence>
<dbReference type="EMBL" id="AGNK02005136">
    <property type="status" value="NOT_ANNOTATED_CDS"/>
    <property type="molecule type" value="Genomic_DNA"/>
</dbReference>
<accession>K3ZKU7</accession>
<evidence type="ECO:0000313" key="2">
    <source>
        <dbReference type="EnsemblPlants" id="KQK95306"/>
    </source>
</evidence>
<keyword evidence="3" id="KW-1185">Reference proteome</keyword>
<name>K3ZKU7_SETIT</name>
<evidence type="ECO:0000256" key="1">
    <source>
        <dbReference type="SAM" id="MobiDB-lite"/>
    </source>
</evidence>
<feature type="region of interest" description="Disordered" evidence="1">
    <location>
        <begin position="21"/>
        <end position="66"/>
    </location>
</feature>
<protein>
    <submittedName>
        <fullName evidence="2">Uncharacterized protein</fullName>
    </submittedName>
</protein>
<reference evidence="2" key="2">
    <citation type="submission" date="2018-08" db="UniProtKB">
        <authorList>
            <consortium name="EnsemblPlants"/>
        </authorList>
    </citation>
    <scope>IDENTIFICATION</scope>
    <source>
        <strain evidence="2">Yugu1</strain>
    </source>
</reference>
<dbReference type="Proteomes" id="UP000004995">
    <property type="component" value="Unassembled WGS sequence"/>
</dbReference>
<evidence type="ECO:0000313" key="3">
    <source>
        <dbReference type="Proteomes" id="UP000004995"/>
    </source>
</evidence>
<reference evidence="3" key="1">
    <citation type="journal article" date="2012" name="Nat. Biotechnol.">
        <title>Reference genome sequence of the model plant Setaria.</title>
        <authorList>
            <person name="Bennetzen J.L."/>
            <person name="Schmutz J."/>
            <person name="Wang H."/>
            <person name="Percifield R."/>
            <person name="Hawkins J."/>
            <person name="Pontaroli A.C."/>
            <person name="Estep M."/>
            <person name="Feng L."/>
            <person name="Vaughn J.N."/>
            <person name="Grimwood J."/>
            <person name="Jenkins J."/>
            <person name="Barry K."/>
            <person name="Lindquist E."/>
            <person name="Hellsten U."/>
            <person name="Deshpande S."/>
            <person name="Wang X."/>
            <person name="Wu X."/>
            <person name="Mitros T."/>
            <person name="Triplett J."/>
            <person name="Yang X."/>
            <person name="Ye C.Y."/>
            <person name="Mauro-Herrera M."/>
            <person name="Wang L."/>
            <person name="Li P."/>
            <person name="Sharma M."/>
            <person name="Sharma R."/>
            <person name="Ronald P.C."/>
            <person name="Panaud O."/>
            <person name="Kellogg E.A."/>
            <person name="Brutnell T.P."/>
            <person name="Doust A.N."/>
            <person name="Tuskan G.A."/>
            <person name="Rokhsar D."/>
            <person name="Devos K.M."/>
        </authorList>
    </citation>
    <scope>NUCLEOTIDE SEQUENCE [LARGE SCALE GENOMIC DNA]</scope>
    <source>
        <strain evidence="3">cv. Yugu1</strain>
    </source>
</reference>
<dbReference type="EnsemblPlants" id="KQK95306">
    <property type="protein sequence ID" value="KQK95306"/>
    <property type="gene ID" value="SETIT_027203mg"/>
</dbReference>
<dbReference type="Gramene" id="KQK95306">
    <property type="protein sequence ID" value="KQK95306"/>
    <property type="gene ID" value="SETIT_027203mg"/>
</dbReference>
<proteinExistence type="predicted"/>
<dbReference type="AlphaFoldDB" id="K3ZKU7"/>
<feature type="compositionally biased region" description="Gly residues" evidence="1">
    <location>
        <begin position="34"/>
        <end position="55"/>
    </location>
</feature>
<dbReference type="InParanoid" id="K3ZKU7"/>